<organism evidence="1 2">
    <name type="scientific">Stephania cephalantha</name>
    <dbReference type="NCBI Taxonomy" id="152367"/>
    <lineage>
        <taxon>Eukaryota</taxon>
        <taxon>Viridiplantae</taxon>
        <taxon>Streptophyta</taxon>
        <taxon>Embryophyta</taxon>
        <taxon>Tracheophyta</taxon>
        <taxon>Spermatophyta</taxon>
        <taxon>Magnoliopsida</taxon>
        <taxon>Ranunculales</taxon>
        <taxon>Menispermaceae</taxon>
        <taxon>Menispermoideae</taxon>
        <taxon>Cissampelideae</taxon>
        <taxon>Stephania</taxon>
    </lineage>
</organism>
<proteinExistence type="predicted"/>
<accession>A0AAP0EVU5</accession>
<name>A0AAP0EVU5_9MAGN</name>
<evidence type="ECO:0000313" key="2">
    <source>
        <dbReference type="Proteomes" id="UP001419268"/>
    </source>
</evidence>
<evidence type="ECO:0000313" key="1">
    <source>
        <dbReference type="EMBL" id="KAK9100626.1"/>
    </source>
</evidence>
<comment type="caution">
    <text evidence="1">The sequence shown here is derived from an EMBL/GenBank/DDBJ whole genome shotgun (WGS) entry which is preliminary data.</text>
</comment>
<gene>
    <name evidence="1" type="ORF">Scep_024056</name>
</gene>
<dbReference type="Proteomes" id="UP001419268">
    <property type="component" value="Unassembled WGS sequence"/>
</dbReference>
<dbReference type="EMBL" id="JBBNAG010000010">
    <property type="protein sequence ID" value="KAK9100626.1"/>
    <property type="molecule type" value="Genomic_DNA"/>
</dbReference>
<keyword evidence="2" id="KW-1185">Reference proteome</keyword>
<protein>
    <submittedName>
        <fullName evidence="1">Uncharacterized protein</fullName>
    </submittedName>
</protein>
<sequence length="50" mass="5762">MNFIGLMNSRNNYSTILCSKTLLSFLCMKSNSINYTPSVPLDSWIRTTRQ</sequence>
<dbReference type="AlphaFoldDB" id="A0AAP0EVU5"/>
<reference evidence="1 2" key="1">
    <citation type="submission" date="2024-01" db="EMBL/GenBank/DDBJ databases">
        <title>Genome assemblies of Stephania.</title>
        <authorList>
            <person name="Yang L."/>
        </authorList>
    </citation>
    <scope>NUCLEOTIDE SEQUENCE [LARGE SCALE GENOMIC DNA]</scope>
    <source>
        <strain evidence="1">JXDWG</strain>
        <tissue evidence="1">Leaf</tissue>
    </source>
</reference>